<dbReference type="SUPFAM" id="SSF54373">
    <property type="entry name" value="FAD-linked reductases, C-terminal domain"/>
    <property type="match status" value="1"/>
</dbReference>
<dbReference type="Pfam" id="PF13450">
    <property type="entry name" value="NAD_binding_8"/>
    <property type="match status" value="1"/>
</dbReference>
<dbReference type="InterPro" id="IPR004379">
    <property type="entry name" value="UDP-GALP_mutase"/>
</dbReference>
<dbReference type="AlphaFoldDB" id="B0SSL0"/>
<dbReference type="Pfam" id="PF03275">
    <property type="entry name" value="GLF"/>
    <property type="match status" value="1"/>
</dbReference>
<dbReference type="InterPro" id="IPR015899">
    <property type="entry name" value="UDP-GalPyranose_mutase_C"/>
</dbReference>
<sequence length="374" mass="43595">MKKVLIVGAGFSGAVVANTLAKTGKYQIEVVDERNHIGGNCFTERDSVTNVMVHKYGPHIFHTSNEKVWNYVNSFGSFRPFVNRVKSIYKGEVYSLPINLHTINQFYGKSFGPAEAKKWIESQGDVSITDPKTFEEQAKKFVGEKLYKAFFYGYTKKQWGTEPRNLPASILKRLPVRFNYDDNYYNDVFQGIPKEGYTAIIQKMLEHANVQVKLGNHFSGEKDKNSEYHHIFYTGPIDAYFSFRFGRLGYRTVYFKEYRADGDFQGNAVINYAEEEVPYTRVHEHKHFTPWEDHKATIYFEEYSKETDAEDIPYYPKRLEEDMEILKQYESEVQKLTNVTFLGRLATYRYLDMHHIIEEALDSAEKFLAKEGQS</sequence>
<dbReference type="GO" id="GO:0005829">
    <property type="term" value="C:cytosol"/>
    <property type="evidence" value="ECO:0007669"/>
    <property type="project" value="TreeGrafter"/>
</dbReference>
<dbReference type="BioCyc" id="LBIF456481:LEPBI_RS09870-MONOMER"/>
<keyword evidence="8" id="KW-1185">Reference proteome</keyword>
<evidence type="ECO:0000256" key="1">
    <source>
        <dbReference type="ARBA" id="ARBA00001974"/>
    </source>
</evidence>
<protein>
    <submittedName>
        <fullName evidence="7">UDP-galactopyranose mutase</fullName>
        <ecNumber evidence="7">5.4.99.9</ecNumber>
    </submittedName>
</protein>
<dbReference type="EC" id="5.4.99.9" evidence="7"/>
<gene>
    <name evidence="7" type="primary">glf</name>
    <name evidence="7" type="ordered locus">LEPBI_I1998</name>
</gene>
<dbReference type="GO" id="GO:0008767">
    <property type="term" value="F:UDP-galactopyranose mutase activity"/>
    <property type="evidence" value="ECO:0007669"/>
    <property type="project" value="UniProtKB-EC"/>
</dbReference>
<dbReference type="Gene3D" id="3.40.50.720">
    <property type="entry name" value="NAD(P)-binding Rossmann-like Domain"/>
    <property type="match status" value="3"/>
</dbReference>
<reference evidence="7 8" key="1">
    <citation type="journal article" date="2008" name="PLoS ONE">
        <title>Genome sequence of the saprophyte Leptospira biflexa provides insights into the evolution of Leptospira and the pathogenesis of leptospirosis.</title>
        <authorList>
            <person name="Picardeau M."/>
            <person name="Bulach D.M."/>
            <person name="Bouchier C."/>
            <person name="Zuerner R.L."/>
            <person name="Zidane N."/>
            <person name="Wilson P.J."/>
            <person name="Creno S."/>
            <person name="Kuczek E.S."/>
            <person name="Bommezzadri S."/>
            <person name="Davis J.C."/>
            <person name="McGrath A."/>
            <person name="Johnson M.J."/>
            <person name="Boursaux-Eude C."/>
            <person name="Seemann T."/>
            <person name="Rouy Z."/>
            <person name="Coppel R.L."/>
            <person name="Rood J.I."/>
            <person name="Lajus A."/>
            <person name="Davies J.K."/>
            <person name="Medigue C."/>
            <person name="Adler B."/>
        </authorList>
    </citation>
    <scope>NUCLEOTIDE SEQUENCE [LARGE SCALE GENOMIC DNA]</scope>
    <source>
        <strain evidence="8">Patoc 1 / ATCC 23582 / Paris</strain>
    </source>
</reference>
<dbReference type="OrthoDB" id="9769600at2"/>
<comment type="cofactor">
    <cofactor evidence="1">
        <name>FAD</name>
        <dbReference type="ChEBI" id="CHEBI:57692"/>
    </cofactor>
</comment>
<dbReference type="GO" id="GO:0050660">
    <property type="term" value="F:flavin adenine dinucleotide binding"/>
    <property type="evidence" value="ECO:0007669"/>
    <property type="project" value="TreeGrafter"/>
</dbReference>
<evidence type="ECO:0000256" key="3">
    <source>
        <dbReference type="ARBA" id="ARBA00022630"/>
    </source>
</evidence>
<proteinExistence type="inferred from homology"/>
<evidence type="ECO:0000259" key="6">
    <source>
        <dbReference type="Pfam" id="PF03275"/>
    </source>
</evidence>
<dbReference type="PANTHER" id="PTHR21197:SF0">
    <property type="entry name" value="UDP-GALACTOPYRANOSE MUTASE"/>
    <property type="match status" value="1"/>
</dbReference>
<keyword evidence="5 7" id="KW-0413">Isomerase</keyword>
<evidence type="ECO:0000313" key="7">
    <source>
        <dbReference type="EMBL" id="ABZ98100.1"/>
    </source>
</evidence>
<dbReference type="EMBL" id="CP000786">
    <property type="protein sequence ID" value="ABZ98100.1"/>
    <property type="molecule type" value="Genomic_DNA"/>
</dbReference>
<dbReference type="KEGG" id="lbi:LEPBI_I1998"/>
<dbReference type="NCBIfam" id="TIGR00031">
    <property type="entry name" value="UDP-GALP_mutase"/>
    <property type="match status" value="1"/>
</dbReference>
<evidence type="ECO:0000256" key="2">
    <source>
        <dbReference type="ARBA" id="ARBA00009321"/>
    </source>
</evidence>
<keyword evidence="3" id="KW-0285">Flavoprotein</keyword>
<name>B0SSL0_LEPBP</name>
<accession>B0SSL0</accession>
<keyword evidence="4" id="KW-0274">FAD</keyword>
<comment type="similarity">
    <text evidence="2">Belongs to the UDP-galactopyranose/dTDP-fucopyranose mutase family.</text>
</comment>
<dbReference type="RefSeq" id="WP_012388970.1">
    <property type="nucleotide sequence ID" value="NC_010602.1"/>
</dbReference>
<dbReference type="HOGENOM" id="CLU_042118_0_0_12"/>
<evidence type="ECO:0000256" key="4">
    <source>
        <dbReference type="ARBA" id="ARBA00022827"/>
    </source>
</evidence>
<dbReference type="STRING" id="456481.LEPBI_I1998"/>
<feature type="domain" description="UDP-galactopyranose mutase C-terminal" evidence="6">
    <location>
        <begin position="149"/>
        <end position="350"/>
    </location>
</feature>
<dbReference type="SUPFAM" id="SSF51971">
    <property type="entry name" value="Nucleotide-binding domain"/>
    <property type="match status" value="1"/>
</dbReference>
<evidence type="ECO:0000256" key="5">
    <source>
        <dbReference type="ARBA" id="ARBA00023235"/>
    </source>
</evidence>
<organism evidence="7 8">
    <name type="scientific">Leptospira biflexa serovar Patoc (strain Patoc 1 / ATCC 23582 / Paris)</name>
    <dbReference type="NCBI Taxonomy" id="456481"/>
    <lineage>
        <taxon>Bacteria</taxon>
        <taxon>Pseudomonadati</taxon>
        <taxon>Spirochaetota</taxon>
        <taxon>Spirochaetia</taxon>
        <taxon>Leptospirales</taxon>
        <taxon>Leptospiraceae</taxon>
        <taxon>Leptospira</taxon>
    </lineage>
</organism>
<dbReference type="PANTHER" id="PTHR21197">
    <property type="entry name" value="UDP-GALACTOPYRANOSE MUTASE"/>
    <property type="match status" value="1"/>
</dbReference>
<dbReference type="Proteomes" id="UP000001847">
    <property type="component" value="Chromosome I"/>
</dbReference>
<evidence type="ECO:0000313" key="8">
    <source>
        <dbReference type="Proteomes" id="UP000001847"/>
    </source>
</evidence>